<accession>A0A9J6EIZ5</accession>
<proteinExistence type="predicted"/>
<evidence type="ECO:0000313" key="2">
    <source>
        <dbReference type="Proteomes" id="UP000821866"/>
    </source>
</evidence>
<dbReference type="EMBL" id="JABSTU010000004">
    <property type="protein sequence ID" value="KAH8034435.1"/>
    <property type="molecule type" value="Genomic_DNA"/>
</dbReference>
<evidence type="ECO:0000313" key="1">
    <source>
        <dbReference type="EMBL" id="KAH8034435.1"/>
    </source>
</evidence>
<gene>
    <name evidence="1" type="ORF">HPB51_024258</name>
</gene>
<organism evidence="1 2">
    <name type="scientific">Rhipicephalus microplus</name>
    <name type="common">Cattle tick</name>
    <name type="synonym">Boophilus microplus</name>
    <dbReference type="NCBI Taxonomy" id="6941"/>
    <lineage>
        <taxon>Eukaryota</taxon>
        <taxon>Metazoa</taxon>
        <taxon>Ecdysozoa</taxon>
        <taxon>Arthropoda</taxon>
        <taxon>Chelicerata</taxon>
        <taxon>Arachnida</taxon>
        <taxon>Acari</taxon>
        <taxon>Parasitiformes</taxon>
        <taxon>Ixodida</taxon>
        <taxon>Ixodoidea</taxon>
        <taxon>Ixodidae</taxon>
        <taxon>Rhipicephalinae</taxon>
        <taxon>Rhipicephalus</taxon>
        <taxon>Boophilus</taxon>
    </lineage>
</organism>
<reference evidence="1" key="2">
    <citation type="submission" date="2021-09" db="EMBL/GenBank/DDBJ databases">
        <authorList>
            <person name="Jia N."/>
            <person name="Wang J."/>
            <person name="Shi W."/>
            <person name="Du L."/>
            <person name="Sun Y."/>
            <person name="Zhan W."/>
            <person name="Jiang J."/>
            <person name="Wang Q."/>
            <person name="Zhang B."/>
            <person name="Ji P."/>
            <person name="Sakyi L.B."/>
            <person name="Cui X."/>
            <person name="Yuan T."/>
            <person name="Jiang B."/>
            <person name="Yang W."/>
            <person name="Lam T.T.-Y."/>
            <person name="Chang Q."/>
            <person name="Ding S."/>
            <person name="Wang X."/>
            <person name="Zhu J."/>
            <person name="Ruan X."/>
            <person name="Zhao L."/>
            <person name="Wei J."/>
            <person name="Que T."/>
            <person name="Du C."/>
            <person name="Cheng J."/>
            <person name="Dai P."/>
            <person name="Han X."/>
            <person name="Huang E."/>
            <person name="Gao Y."/>
            <person name="Liu J."/>
            <person name="Shao H."/>
            <person name="Ye R."/>
            <person name="Li L."/>
            <person name="Wei W."/>
            <person name="Wang X."/>
            <person name="Wang C."/>
            <person name="Huo Q."/>
            <person name="Li W."/>
            <person name="Guo W."/>
            <person name="Chen H."/>
            <person name="Chen S."/>
            <person name="Zhou L."/>
            <person name="Zhou L."/>
            <person name="Ni X."/>
            <person name="Tian J."/>
            <person name="Zhou Y."/>
            <person name="Sheng Y."/>
            <person name="Liu T."/>
            <person name="Pan Y."/>
            <person name="Xia L."/>
            <person name="Li J."/>
            <person name="Zhao F."/>
            <person name="Cao W."/>
        </authorList>
    </citation>
    <scope>NUCLEOTIDE SEQUENCE</scope>
    <source>
        <strain evidence="1">Rmic-2018</strain>
        <tissue evidence="1">Larvae</tissue>
    </source>
</reference>
<name>A0A9J6EIZ5_RHIMP</name>
<keyword evidence="2" id="KW-1185">Reference proteome</keyword>
<reference evidence="1" key="1">
    <citation type="journal article" date="2020" name="Cell">
        <title>Large-Scale Comparative Analyses of Tick Genomes Elucidate Their Genetic Diversity and Vector Capacities.</title>
        <authorList>
            <consortium name="Tick Genome and Microbiome Consortium (TIGMIC)"/>
            <person name="Jia N."/>
            <person name="Wang J."/>
            <person name="Shi W."/>
            <person name="Du L."/>
            <person name="Sun Y."/>
            <person name="Zhan W."/>
            <person name="Jiang J.F."/>
            <person name="Wang Q."/>
            <person name="Zhang B."/>
            <person name="Ji P."/>
            <person name="Bell-Sakyi L."/>
            <person name="Cui X.M."/>
            <person name="Yuan T.T."/>
            <person name="Jiang B.G."/>
            <person name="Yang W.F."/>
            <person name="Lam T.T."/>
            <person name="Chang Q.C."/>
            <person name="Ding S.J."/>
            <person name="Wang X.J."/>
            <person name="Zhu J.G."/>
            <person name="Ruan X.D."/>
            <person name="Zhao L."/>
            <person name="Wei J.T."/>
            <person name="Ye R.Z."/>
            <person name="Que T.C."/>
            <person name="Du C.H."/>
            <person name="Zhou Y.H."/>
            <person name="Cheng J.X."/>
            <person name="Dai P.F."/>
            <person name="Guo W.B."/>
            <person name="Han X.H."/>
            <person name="Huang E.J."/>
            <person name="Li L.F."/>
            <person name="Wei W."/>
            <person name="Gao Y.C."/>
            <person name="Liu J.Z."/>
            <person name="Shao H.Z."/>
            <person name="Wang X."/>
            <person name="Wang C.C."/>
            <person name="Yang T.C."/>
            <person name="Huo Q.B."/>
            <person name="Li W."/>
            <person name="Chen H.Y."/>
            <person name="Chen S.E."/>
            <person name="Zhou L.G."/>
            <person name="Ni X.B."/>
            <person name="Tian J.H."/>
            <person name="Sheng Y."/>
            <person name="Liu T."/>
            <person name="Pan Y.S."/>
            <person name="Xia L.Y."/>
            <person name="Li J."/>
            <person name="Zhao F."/>
            <person name="Cao W.C."/>
        </authorList>
    </citation>
    <scope>NUCLEOTIDE SEQUENCE</scope>
    <source>
        <strain evidence="1">Rmic-2018</strain>
    </source>
</reference>
<protein>
    <submittedName>
        <fullName evidence="1">Uncharacterized protein</fullName>
    </submittedName>
</protein>
<sequence>MHNEPDRSMKHEEMLCMSSLKRDTQAWLSEKCCGEQRQGEGGARESCPQRTRKREPILCELRCCGYCSPHGPTCQPCQLNPIELVWSNMKGFVAVANKMLKLLDGETLLWLGIKQVTTEK</sequence>
<comment type="caution">
    <text evidence="1">The sequence shown here is derived from an EMBL/GenBank/DDBJ whole genome shotgun (WGS) entry which is preliminary data.</text>
</comment>
<dbReference type="AlphaFoldDB" id="A0A9J6EIZ5"/>
<dbReference type="Proteomes" id="UP000821866">
    <property type="component" value="Chromosome 2"/>
</dbReference>